<keyword evidence="2" id="KW-1185">Reference proteome</keyword>
<reference evidence="1 2" key="1">
    <citation type="submission" date="2021-05" db="EMBL/GenBank/DDBJ databases">
        <title>The draft genome of Geobacter chapellei DSM 13688.</title>
        <authorList>
            <person name="Xu Z."/>
            <person name="Masuda Y."/>
            <person name="Itoh H."/>
            <person name="Senoo K."/>
        </authorList>
    </citation>
    <scope>NUCLEOTIDE SEQUENCE [LARGE SCALE GENOMIC DNA]</scope>
    <source>
        <strain evidence="1 2">DSM 13688</strain>
    </source>
</reference>
<name>A0ABS5UCP5_9BACT</name>
<dbReference type="RefSeq" id="WP_214301504.1">
    <property type="nucleotide sequence ID" value="NZ_JAHDYS010000022.1"/>
</dbReference>
<accession>A0ABS5UCP5</accession>
<proteinExistence type="predicted"/>
<organism evidence="1 2">
    <name type="scientific">Pelotalea chapellei</name>
    <dbReference type="NCBI Taxonomy" id="44671"/>
    <lineage>
        <taxon>Bacteria</taxon>
        <taxon>Pseudomonadati</taxon>
        <taxon>Thermodesulfobacteriota</taxon>
        <taxon>Desulfuromonadia</taxon>
        <taxon>Geobacterales</taxon>
        <taxon>Geobacteraceae</taxon>
        <taxon>Pelotalea</taxon>
    </lineage>
</organism>
<evidence type="ECO:0000313" key="2">
    <source>
        <dbReference type="Proteomes" id="UP000784128"/>
    </source>
</evidence>
<comment type="caution">
    <text evidence="1">The sequence shown here is derived from an EMBL/GenBank/DDBJ whole genome shotgun (WGS) entry which is preliminary data.</text>
</comment>
<dbReference type="EMBL" id="JAHDYS010000022">
    <property type="protein sequence ID" value="MBT1073447.1"/>
    <property type="molecule type" value="Genomic_DNA"/>
</dbReference>
<evidence type="ECO:0000313" key="1">
    <source>
        <dbReference type="EMBL" id="MBT1073447.1"/>
    </source>
</evidence>
<sequence length="108" mass="12226">MKINETEKLELENLERSADDLLSSLAVSGNYASDRDLQILEQYAGRAAKIAFGIGQADLLSYQMLNLIRWTDHLNDDSWVENFKMTLRNRPLVNPFGNLITNPNRGDG</sequence>
<gene>
    <name evidence="1" type="ORF">KJB30_16785</name>
</gene>
<dbReference type="Proteomes" id="UP000784128">
    <property type="component" value="Unassembled WGS sequence"/>
</dbReference>
<protein>
    <submittedName>
        <fullName evidence="1">Uncharacterized protein</fullName>
    </submittedName>
</protein>